<evidence type="ECO:0000256" key="7">
    <source>
        <dbReference type="ARBA" id="ARBA00047984"/>
    </source>
</evidence>
<dbReference type="InterPro" id="IPR014014">
    <property type="entry name" value="RNA_helicase_DEAD_Q_motif"/>
</dbReference>
<evidence type="ECO:0000256" key="6">
    <source>
        <dbReference type="ARBA" id="ARBA00022884"/>
    </source>
</evidence>
<dbReference type="PANTHER" id="PTHR47958">
    <property type="entry name" value="ATP-DEPENDENT RNA HELICASE DBP3"/>
    <property type="match status" value="1"/>
</dbReference>
<dbReference type="PROSITE" id="PS51194">
    <property type="entry name" value="HELICASE_CTER"/>
    <property type="match status" value="1"/>
</dbReference>
<dbReference type="InterPro" id="IPR027417">
    <property type="entry name" value="P-loop_NTPase"/>
</dbReference>
<evidence type="ECO:0000259" key="12">
    <source>
        <dbReference type="PROSITE" id="PS51194"/>
    </source>
</evidence>
<organism evidence="14 15">
    <name type="scientific">Varroa destructor</name>
    <name type="common">Honeybee mite</name>
    <dbReference type="NCBI Taxonomy" id="109461"/>
    <lineage>
        <taxon>Eukaryota</taxon>
        <taxon>Metazoa</taxon>
        <taxon>Ecdysozoa</taxon>
        <taxon>Arthropoda</taxon>
        <taxon>Chelicerata</taxon>
        <taxon>Arachnida</taxon>
        <taxon>Acari</taxon>
        <taxon>Parasitiformes</taxon>
        <taxon>Mesostigmata</taxon>
        <taxon>Gamasina</taxon>
        <taxon>Dermanyssoidea</taxon>
        <taxon>Varroidae</taxon>
        <taxon>Varroa</taxon>
    </lineage>
</organism>
<keyword evidence="6" id="KW-0694">RNA-binding</keyword>
<evidence type="ECO:0000256" key="10">
    <source>
        <dbReference type="SAM" id="SignalP"/>
    </source>
</evidence>
<dbReference type="GO" id="GO:0016787">
    <property type="term" value="F:hydrolase activity"/>
    <property type="evidence" value="ECO:0007669"/>
    <property type="project" value="UniProtKB-KW"/>
</dbReference>
<evidence type="ECO:0000256" key="2">
    <source>
        <dbReference type="ARBA" id="ARBA00022741"/>
    </source>
</evidence>
<dbReference type="KEGG" id="vde:111244273"/>
<dbReference type="GO" id="GO:0003723">
    <property type="term" value="F:RNA binding"/>
    <property type="evidence" value="ECO:0007669"/>
    <property type="project" value="UniProtKB-KW"/>
</dbReference>
<feature type="domain" description="Helicase ATP-binding" evidence="11">
    <location>
        <begin position="153"/>
        <end position="323"/>
    </location>
</feature>
<dbReference type="FunFam" id="3.40.50.300:FF:000849">
    <property type="entry name" value="ATP-dependent RNA helicase DBP5"/>
    <property type="match status" value="1"/>
</dbReference>
<keyword evidence="5" id="KW-0067">ATP-binding</keyword>
<feature type="domain" description="DEAD-box RNA helicase Q" evidence="13">
    <location>
        <begin position="120"/>
        <end position="148"/>
    </location>
</feature>
<sequence>MLSATFLRLWCVAYYLGSRTAANMSEAGGEPKVDTATSSANREKSSETKTGSQNKLETAKLNKEAGGTLAGAGDDPNVEKEVSQSEVSYMKKLLRSKLLESKNEIEIQRSDPNSPLYSVHTFEELKLRDEFLRAIYKMNFQKPSKIQETALPTLMADPPINMIAQSQSGTGKTATFLLASLSRVDENLRHPQILILNPTFELAKQTADVCRQMLQFCPKIEVKFAVRGQVMPEGTVITEQIVIGTPGKMIDWAWRLKFFDVSKIKVFVLDEADVMISETGHHDQSIRLHSRLSPSCQMMLFSATYNDEVMKFADMIIPEPCIKITLKREEESLENIRQFVMHTPTEDDKMRALENIYSTLPVGQAVIFCQTKMSAVKITRSMKELDQNVCLLMGDLAMEERVEAIERFRNGLEKVMVTTNLCARGIDIEQVSLVVNYDLPLNREGQPDFETYLHRIGRTGRFGKTGVAINFINPDDLKEKEHVAAIEDHFKRKILFIDFEDVDVLQSLSSDD</sequence>
<dbReference type="GeneID" id="111244273"/>
<dbReference type="OMA" id="IAAETRW"/>
<protein>
    <recommendedName>
        <fullName evidence="1">RNA helicase</fullName>
        <ecNumber evidence="1">3.6.4.13</ecNumber>
    </recommendedName>
</protein>
<evidence type="ECO:0000313" key="15">
    <source>
        <dbReference type="Proteomes" id="UP000594260"/>
    </source>
</evidence>
<reference evidence="14" key="1">
    <citation type="submission" date="2021-01" db="UniProtKB">
        <authorList>
            <consortium name="EnsemblMetazoa"/>
        </authorList>
    </citation>
    <scope>IDENTIFICATION</scope>
</reference>
<dbReference type="EnsemblMetazoa" id="XM_022791227">
    <property type="protein sequence ID" value="XP_022646962"/>
    <property type="gene ID" value="LOC111244273"/>
</dbReference>
<dbReference type="InterPro" id="IPR001650">
    <property type="entry name" value="Helicase_C-like"/>
</dbReference>
<evidence type="ECO:0000256" key="5">
    <source>
        <dbReference type="ARBA" id="ARBA00022840"/>
    </source>
</evidence>
<dbReference type="FunCoup" id="A0A7M7JF79">
    <property type="interactions" value="1179"/>
</dbReference>
<dbReference type="AlphaFoldDB" id="A0A7M7JF79"/>
<dbReference type="Pfam" id="PF00270">
    <property type="entry name" value="DEAD"/>
    <property type="match status" value="1"/>
</dbReference>
<dbReference type="GO" id="GO:0003724">
    <property type="term" value="F:RNA helicase activity"/>
    <property type="evidence" value="ECO:0007669"/>
    <property type="project" value="UniProtKB-EC"/>
</dbReference>
<dbReference type="Gene3D" id="3.40.50.300">
    <property type="entry name" value="P-loop containing nucleotide triphosphate hydrolases"/>
    <property type="match status" value="2"/>
</dbReference>
<feature type="short sequence motif" description="Q motif" evidence="8">
    <location>
        <begin position="120"/>
        <end position="148"/>
    </location>
</feature>
<dbReference type="PROSITE" id="PS51195">
    <property type="entry name" value="Q_MOTIF"/>
    <property type="match status" value="1"/>
</dbReference>
<feature type="region of interest" description="Disordered" evidence="9">
    <location>
        <begin position="24"/>
        <end position="58"/>
    </location>
</feature>
<dbReference type="OrthoDB" id="10265785at2759"/>
<dbReference type="Pfam" id="PF00271">
    <property type="entry name" value="Helicase_C"/>
    <property type="match status" value="1"/>
</dbReference>
<keyword evidence="3" id="KW-0378">Hydrolase</keyword>
<evidence type="ECO:0000256" key="9">
    <source>
        <dbReference type="SAM" id="MobiDB-lite"/>
    </source>
</evidence>
<evidence type="ECO:0000259" key="13">
    <source>
        <dbReference type="PROSITE" id="PS51195"/>
    </source>
</evidence>
<keyword evidence="10" id="KW-0732">Signal</keyword>
<keyword evidence="2" id="KW-0547">Nucleotide-binding</keyword>
<dbReference type="SMART" id="SM00490">
    <property type="entry name" value="HELICc"/>
    <property type="match status" value="1"/>
</dbReference>
<dbReference type="InterPro" id="IPR011545">
    <property type="entry name" value="DEAD/DEAH_box_helicase_dom"/>
</dbReference>
<dbReference type="CDD" id="cd18787">
    <property type="entry name" value="SF2_C_DEAD"/>
    <property type="match status" value="1"/>
</dbReference>
<dbReference type="SMART" id="SM00487">
    <property type="entry name" value="DEXDc"/>
    <property type="match status" value="1"/>
</dbReference>
<dbReference type="InterPro" id="IPR014001">
    <property type="entry name" value="Helicase_ATP-bd"/>
</dbReference>
<dbReference type="RefSeq" id="XP_022646962.1">
    <property type="nucleotide sequence ID" value="XM_022791227.1"/>
</dbReference>
<accession>A0A7M7JF79</accession>
<name>A0A7M7JF79_VARDE</name>
<keyword evidence="4" id="KW-0347">Helicase</keyword>
<feature type="signal peptide" evidence="10">
    <location>
        <begin position="1"/>
        <end position="21"/>
    </location>
</feature>
<dbReference type="InParanoid" id="A0A7M7JF79"/>
<comment type="catalytic activity">
    <reaction evidence="7">
        <text>ATP + H2O = ADP + phosphate + H(+)</text>
        <dbReference type="Rhea" id="RHEA:13065"/>
        <dbReference type="ChEBI" id="CHEBI:15377"/>
        <dbReference type="ChEBI" id="CHEBI:15378"/>
        <dbReference type="ChEBI" id="CHEBI:30616"/>
        <dbReference type="ChEBI" id="CHEBI:43474"/>
        <dbReference type="ChEBI" id="CHEBI:456216"/>
        <dbReference type="EC" id="3.6.4.13"/>
    </reaction>
</comment>
<evidence type="ECO:0000313" key="14">
    <source>
        <dbReference type="EnsemblMetazoa" id="XP_022646962"/>
    </source>
</evidence>
<dbReference type="SUPFAM" id="SSF52540">
    <property type="entry name" value="P-loop containing nucleoside triphosphate hydrolases"/>
    <property type="match status" value="1"/>
</dbReference>
<feature type="chain" id="PRO_5029489572" description="RNA helicase" evidence="10">
    <location>
        <begin position="22"/>
        <end position="512"/>
    </location>
</feature>
<proteinExistence type="predicted"/>
<dbReference type="Proteomes" id="UP000594260">
    <property type="component" value="Unplaced"/>
</dbReference>
<evidence type="ECO:0000256" key="4">
    <source>
        <dbReference type="ARBA" id="ARBA00022806"/>
    </source>
</evidence>
<feature type="domain" description="Helicase C-terminal" evidence="12">
    <location>
        <begin position="352"/>
        <end position="505"/>
    </location>
</feature>
<evidence type="ECO:0000259" key="11">
    <source>
        <dbReference type="PROSITE" id="PS51192"/>
    </source>
</evidence>
<dbReference type="EC" id="3.6.4.13" evidence="1"/>
<evidence type="ECO:0000256" key="3">
    <source>
        <dbReference type="ARBA" id="ARBA00022801"/>
    </source>
</evidence>
<evidence type="ECO:0000256" key="8">
    <source>
        <dbReference type="PROSITE-ProRule" id="PRU00552"/>
    </source>
</evidence>
<dbReference type="GO" id="GO:0005524">
    <property type="term" value="F:ATP binding"/>
    <property type="evidence" value="ECO:0007669"/>
    <property type="project" value="UniProtKB-KW"/>
</dbReference>
<keyword evidence="15" id="KW-1185">Reference proteome</keyword>
<evidence type="ECO:0000256" key="1">
    <source>
        <dbReference type="ARBA" id="ARBA00012552"/>
    </source>
</evidence>
<dbReference type="PROSITE" id="PS51192">
    <property type="entry name" value="HELICASE_ATP_BIND_1"/>
    <property type="match status" value="1"/>
</dbReference>